<reference evidence="6" key="2">
    <citation type="submission" date="2025-08" db="UniProtKB">
        <authorList>
            <consortium name="Ensembl"/>
        </authorList>
    </citation>
    <scope>IDENTIFICATION</scope>
    <source>
        <strain evidence="6">Hd-rR</strain>
    </source>
</reference>
<dbReference type="Bgee" id="ENSORLG00000008177">
    <property type="expression patterns" value="Expressed in blastula and 13 other cell types or tissues"/>
</dbReference>
<protein>
    <submittedName>
        <fullName evidence="6">Phosphofurin acidic cluster sorting protein 1</fullName>
    </submittedName>
</protein>
<dbReference type="InterPro" id="IPR019381">
    <property type="entry name" value="PACS1/2_C"/>
</dbReference>
<reference evidence="6 7" key="1">
    <citation type="journal article" date="2007" name="Nature">
        <title>The medaka draft genome and insights into vertebrate genome evolution.</title>
        <authorList>
            <person name="Kasahara M."/>
            <person name="Naruse K."/>
            <person name="Sasaki S."/>
            <person name="Nakatani Y."/>
            <person name="Qu W."/>
            <person name="Ahsan B."/>
            <person name="Yamada T."/>
            <person name="Nagayasu Y."/>
            <person name="Doi K."/>
            <person name="Kasai Y."/>
            <person name="Jindo T."/>
            <person name="Kobayashi D."/>
            <person name="Shimada A."/>
            <person name="Toyoda A."/>
            <person name="Kuroki Y."/>
            <person name="Fujiyama A."/>
            <person name="Sasaki T."/>
            <person name="Shimizu A."/>
            <person name="Asakawa S."/>
            <person name="Shimizu N."/>
            <person name="Hashimoto S."/>
            <person name="Yang J."/>
            <person name="Lee Y."/>
            <person name="Matsushima K."/>
            <person name="Sugano S."/>
            <person name="Sakaizumi M."/>
            <person name="Narita T."/>
            <person name="Ohishi K."/>
            <person name="Haga S."/>
            <person name="Ohta F."/>
            <person name="Nomoto H."/>
            <person name="Nogata K."/>
            <person name="Morishita T."/>
            <person name="Endo T."/>
            <person name="Shin-I T."/>
            <person name="Takeda H."/>
            <person name="Morishita S."/>
            <person name="Kohara Y."/>
        </authorList>
    </citation>
    <scope>NUCLEOTIDE SEQUENCE [LARGE SCALE GENOMIC DNA]</scope>
    <source>
        <strain evidence="6 7">Hd-rR</strain>
    </source>
</reference>
<dbReference type="eggNOG" id="KOG3709">
    <property type="taxonomic scope" value="Eukaryota"/>
</dbReference>
<feature type="region of interest" description="Disordered" evidence="3">
    <location>
        <begin position="1"/>
        <end position="27"/>
    </location>
</feature>
<comment type="similarity">
    <text evidence="1">Belongs to the PACS family.</text>
</comment>
<proteinExistence type="inferred from homology"/>
<dbReference type="PANTHER" id="PTHR13280:SF16">
    <property type="entry name" value="PHOSPHOFURIN ACIDIC CLUSTER SORTING PROTEIN 1"/>
    <property type="match status" value="1"/>
</dbReference>
<evidence type="ECO:0000259" key="5">
    <source>
        <dbReference type="Pfam" id="PF25332"/>
    </source>
</evidence>
<dbReference type="Pfam" id="PF10254">
    <property type="entry name" value="Pacs-1"/>
    <property type="match status" value="1"/>
</dbReference>
<name>H2LVY9_ORYLA</name>
<sequence length="842" mass="93776">MSERGGLPRTGGVPSPHMQPSKPVSISSNRPVHMNLYATWEVDRSSPSCVPRLFNLTLKKLIMLKELDKDLTSVVIAVKLQGSKRILRSNEILLSSAGLTETDLQLTFSLQYPHFLKRDANKLQIMLQRRKRYKNRTILGYKTLALGLINMAEVMQHPSEGAQVLGLHSQLKDASVPVAEIRVYSLSSQPIDHEGPKAKMSDRSPDIDNYSEEDEESYSSEQEGSDDPIHGQYLYDEEDEVRKKKPRRKLPSNAAITRQPNIKQKFVALLKRFKVTDEVGFGLEHVSREQIQEVEEDLDELYDSLEMYNPSDSGPEMEETESILSTPKPKLRPFFEGMSQSSSQTEFGSLNSRGSLGRDAFSPVRSTLPRRGRLFTGGHTPRHKRNSSTPMKERQLSKPLSERTNSSDSERSPDLGHSTPALRKAVYDQLNQILLSDSALPESLILVNGTEWQGQYVAEQLQGQRHPVVSTCSTAEIQAVLSAVLTRIQKFCNCNSSMPRAVKVVAVGGQSYLGAILQFFVTQLANKTSDWLNHMRFLVVPLGSHPVAKHLGFLDNRYSSSFLDSVWRDVFSRSEPPQTDQLDVAGRITQYISGATVTHQLPIAEAMLTCKHRTRDEDSYQKFIPFVGVSFWRKVQIQIVSPLAVSLAVPSTSPPSHGSPTGMIKEAATPPSSPSMGSVLTVQGSPSISHGVDAIGLQVDYWLASLAEKRREGERRDVSCKNTLKSAFRSLQVSRLPGGGSSDPQAQVNTMAMTVVTKEKNKKVPTIFLGKKLKEKDVDSKSQVIEGISRLICSAKQQQTFLKVSIDGVEWNDVKFFQLAAQWPTHVKYFPVGLFGYSKPLL</sequence>
<dbReference type="Ensembl" id="ENSORLT00000010277.2">
    <property type="protein sequence ID" value="ENSORLP00000010276.2"/>
    <property type="gene ID" value="ENSORLG00000008177.2"/>
</dbReference>
<feature type="region of interest" description="Disordered" evidence="3">
    <location>
        <begin position="311"/>
        <end position="418"/>
    </location>
</feature>
<dbReference type="InterPro" id="IPR057541">
    <property type="entry name" value="PACS1/2_N"/>
</dbReference>
<organism evidence="6 7">
    <name type="scientific">Oryzias latipes</name>
    <name type="common">Japanese rice fish</name>
    <name type="synonym">Japanese killifish</name>
    <dbReference type="NCBI Taxonomy" id="8090"/>
    <lineage>
        <taxon>Eukaryota</taxon>
        <taxon>Metazoa</taxon>
        <taxon>Chordata</taxon>
        <taxon>Craniata</taxon>
        <taxon>Vertebrata</taxon>
        <taxon>Euteleostomi</taxon>
        <taxon>Actinopterygii</taxon>
        <taxon>Neopterygii</taxon>
        <taxon>Teleostei</taxon>
        <taxon>Neoteleostei</taxon>
        <taxon>Acanthomorphata</taxon>
        <taxon>Ovalentaria</taxon>
        <taxon>Atherinomorphae</taxon>
        <taxon>Beloniformes</taxon>
        <taxon>Adrianichthyidae</taxon>
        <taxon>Oryziinae</taxon>
        <taxon>Oryzias</taxon>
    </lineage>
</organism>
<keyword evidence="2" id="KW-0597">Phosphoprotein</keyword>
<evidence type="ECO:0000313" key="7">
    <source>
        <dbReference type="Proteomes" id="UP000001038"/>
    </source>
</evidence>
<feature type="region of interest" description="Disordered" evidence="3">
    <location>
        <begin position="190"/>
        <end position="257"/>
    </location>
</feature>
<evidence type="ECO:0000256" key="3">
    <source>
        <dbReference type="SAM" id="MobiDB-lite"/>
    </source>
</evidence>
<dbReference type="AlphaFoldDB" id="H2LVY9"/>
<dbReference type="Pfam" id="PF25332">
    <property type="entry name" value="C2_PACS_N"/>
    <property type="match status" value="1"/>
</dbReference>
<feature type="compositionally biased region" description="Low complexity" evidence="3">
    <location>
        <begin position="650"/>
        <end position="662"/>
    </location>
</feature>
<gene>
    <name evidence="6" type="primary">PACS1</name>
</gene>
<evidence type="ECO:0000313" key="6">
    <source>
        <dbReference type="Ensembl" id="ENSORLP00000010276.2"/>
    </source>
</evidence>
<feature type="domain" description="Phosphofurin acidic cluster sorting protein 1/2 N-terminal C2" evidence="5">
    <location>
        <begin position="32"/>
        <end position="191"/>
    </location>
</feature>
<dbReference type="HOGENOM" id="CLU_013074_0_0_1"/>
<dbReference type="Proteomes" id="UP000001038">
    <property type="component" value="Chromosome 18"/>
</dbReference>
<keyword evidence="7" id="KW-1185">Reference proteome</keyword>
<feature type="compositionally biased region" description="Acidic residues" evidence="3">
    <location>
        <begin position="209"/>
        <end position="226"/>
    </location>
</feature>
<feature type="compositionally biased region" description="Polar residues" evidence="3">
    <location>
        <begin position="338"/>
        <end position="354"/>
    </location>
</feature>
<evidence type="ECO:0000256" key="2">
    <source>
        <dbReference type="ARBA" id="ARBA00022553"/>
    </source>
</evidence>
<feature type="region of interest" description="Disordered" evidence="3">
    <location>
        <begin position="650"/>
        <end position="679"/>
    </location>
</feature>
<dbReference type="GeneTree" id="ENSGT00950000183209"/>
<evidence type="ECO:0000259" key="4">
    <source>
        <dbReference type="Pfam" id="PF10254"/>
    </source>
</evidence>
<dbReference type="PANTHER" id="PTHR13280">
    <property type="entry name" value="PHOSPHOFURIN ACIDIC CLUSTER SORTING PROTEIN"/>
    <property type="match status" value="1"/>
</dbReference>
<accession>H2LVY9</accession>
<feature type="domain" description="Phosphofurin acidic cluster sorting protein 1/2 C-terminal" evidence="4">
    <location>
        <begin position="426"/>
        <end position="838"/>
    </location>
</feature>
<evidence type="ECO:0000256" key="1">
    <source>
        <dbReference type="ARBA" id="ARBA00008590"/>
    </source>
</evidence>
<feature type="compositionally biased region" description="Basic and acidic residues" evidence="3">
    <location>
        <begin position="191"/>
        <end position="206"/>
    </location>
</feature>
<reference evidence="6" key="3">
    <citation type="submission" date="2025-09" db="UniProtKB">
        <authorList>
            <consortium name="Ensembl"/>
        </authorList>
    </citation>
    <scope>IDENTIFICATION</scope>
    <source>
        <strain evidence="6">Hd-rR</strain>
    </source>
</reference>